<protein>
    <recommendedName>
        <fullName evidence="4">Flagella basal body P-ring formation protein FlgA</fullName>
    </recommendedName>
</protein>
<dbReference type="InterPro" id="IPR013974">
    <property type="entry name" value="SAF"/>
</dbReference>
<keyword evidence="3 4" id="KW-0574">Periplasm</keyword>
<dbReference type="RefSeq" id="WP_093422618.1">
    <property type="nucleotide sequence ID" value="NZ_FOXA01000010.1"/>
</dbReference>
<dbReference type="GO" id="GO:0044780">
    <property type="term" value="P:bacterial-type flagellum assembly"/>
    <property type="evidence" value="ECO:0007669"/>
    <property type="project" value="InterPro"/>
</dbReference>
<evidence type="ECO:0000256" key="4">
    <source>
        <dbReference type="RuleBase" id="RU362063"/>
    </source>
</evidence>
<dbReference type="OrthoDB" id="7727421at2"/>
<proteinExistence type="inferred from homology"/>
<evidence type="ECO:0000313" key="6">
    <source>
        <dbReference type="EMBL" id="SFP65858.1"/>
    </source>
</evidence>
<dbReference type="Gene3D" id="2.30.30.760">
    <property type="match status" value="1"/>
</dbReference>
<dbReference type="Proteomes" id="UP000199356">
    <property type="component" value="Unassembled WGS sequence"/>
</dbReference>
<comment type="similarity">
    <text evidence="4">Belongs to the FlgA family.</text>
</comment>
<dbReference type="PANTHER" id="PTHR36307">
    <property type="entry name" value="FLAGELLA BASAL BODY P-RING FORMATION PROTEIN FLGA"/>
    <property type="match status" value="1"/>
</dbReference>
<keyword evidence="6" id="KW-0969">Cilium</keyword>
<evidence type="ECO:0000313" key="7">
    <source>
        <dbReference type="Proteomes" id="UP000199356"/>
    </source>
</evidence>
<dbReference type="STRING" id="441119.SAMN04488047_11048"/>
<keyword evidence="7" id="KW-1185">Reference proteome</keyword>
<dbReference type="InterPro" id="IPR039246">
    <property type="entry name" value="Flagellar_FlgA"/>
</dbReference>
<comment type="function">
    <text evidence="4">Involved in the assembly process of the P-ring formation. It may associate with FlgF on the rod constituting a structure essential for the P-ring assembly or may act as a modulator protein for the P-ring assembly.</text>
</comment>
<dbReference type="SMART" id="SM00858">
    <property type="entry name" value="SAF"/>
    <property type="match status" value="1"/>
</dbReference>
<organism evidence="6 7">
    <name type="scientific">Tranquillimonas alkanivorans</name>
    <dbReference type="NCBI Taxonomy" id="441119"/>
    <lineage>
        <taxon>Bacteria</taxon>
        <taxon>Pseudomonadati</taxon>
        <taxon>Pseudomonadota</taxon>
        <taxon>Alphaproteobacteria</taxon>
        <taxon>Rhodobacterales</taxon>
        <taxon>Roseobacteraceae</taxon>
        <taxon>Tranquillimonas</taxon>
    </lineage>
</organism>
<evidence type="ECO:0000256" key="1">
    <source>
        <dbReference type="ARBA" id="ARBA00004418"/>
    </source>
</evidence>
<keyword evidence="6" id="KW-0282">Flagellum</keyword>
<keyword evidence="6" id="KW-0966">Cell projection</keyword>
<dbReference type="Gene3D" id="3.90.1210.10">
    <property type="entry name" value="Antifreeze-like/N-acetylneuraminic acid synthase C-terminal domain"/>
    <property type="match status" value="1"/>
</dbReference>
<sequence>MRRLITLLTALLLCPALAGAEALNVLIEEKARESYGTGLPDTGEFEITVQGGGDLDAVMLSAFWMDTSTGQFVANAVLPEGDVRRISGLALLTVPVPVPLRRIMPDEILSEADLKVVRLPHGRVGAFAVTGMDDLVGMQVRRVLSQGRPVMAQSVMQPLVIDRGDRVAIRFRDGRLELSAPGRALADAHRGQEVKIVNLVSNTSLVGIATGEGVVEVIN</sequence>
<evidence type="ECO:0000256" key="2">
    <source>
        <dbReference type="ARBA" id="ARBA00022729"/>
    </source>
</evidence>
<keyword evidence="4" id="KW-1005">Bacterial flagellum biogenesis</keyword>
<feature type="domain" description="SAF" evidence="5">
    <location>
        <begin position="94"/>
        <end position="156"/>
    </location>
</feature>
<name>A0A1I5S514_9RHOB</name>
<dbReference type="CDD" id="cd11614">
    <property type="entry name" value="SAF_CpaB_FlgA_like"/>
    <property type="match status" value="1"/>
</dbReference>
<reference evidence="6 7" key="1">
    <citation type="submission" date="2016-10" db="EMBL/GenBank/DDBJ databases">
        <authorList>
            <person name="de Groot N.N."/>
        </authorList>
    </citation>
    <scope>NUCLEOTIDE SEQUENCE [LARGE SCALE GENOMIC DNA]</scope>
    <source>
        <strain evidence="6 7">DSM 19547</strain>
    </source>
</reference>
<evidence type="ECO:0000256" key="3">
    <source>
        <dbReference type="ARBA" id="ARBA00022764"/>
    </source>
</evidence>
<comment type="subcellular location">
    <subcellularLocation>
        <location evidence="1 4">Periplasm</location>
    </subcellularLocation>
</comment>
<dbReference type="InterPro" id="IPR017585">
    <property type="entry name" value="SAF_FlgA"/>
</dbReference>
<dbReference type="GO" id="GO:0042597">
    <property type="term" value="C:periplasmic space"/>
    <property type="evidence" value="ECO:0007669"/>
    <property type="project" value="UniProtKB-SubCell"/>
</dbReference>
<feature type="chain" id="PRO_5011329421" description="Flagella basal body P-ring formation protein FlgA" evidence="4">
    <location>
        <begin position="19"/>
        <end position="219"/>
    </location>
</feature>
<dbReference type="AlphaFoldDB" id="A0A1I5S514"/>
<dbReference type="PANTHER" id="PTHR36307:SF1">
    <property type="entry name" value="FLAGELLA BASAL BODY P-RING FORMATION PROTEIN FLGA"/>
    <property type="match status" value="1"/>
</dbReference>
<gene>
    <name evidence="6" type="ORF">SAMN04488047_11048</name>
</gene>
<keyword evidence="2 4" id="KW-0732">Signal</keyword>
<dbReference type="EMBL" id="FOXA01000010">
    <property type="protein sequence ID" value="SFP65858.1"/>
    <property type="molecule type" value="Genomic_DNA"/>
</dbReference>
<evidence type="ECO:0000259" key="5">
    <source>
        <dbReference type="SMART" id="SM00858"/>
    </source>
</evidence>
<feature type="signal peptide" evidence="4">
    <location>
        <begin position="1"/>
        <end position="18"/>
    </location>
</feature>
<dbReference type="Pfam" id="PF13144">
    <property type="entry name" value="ChapFlgA"/>
    <property type="match status" value="1"/>
</dbReference>
<accession>A0A1I5S514</accession>
<dbReference type="NCBIfam" id="TIGR03170">
    <property type="entry name" value="flgA_cterm"/>
    <property type="match status" value="1"/>
</dbReference>